<protein>
    <submittedName>
        <fullName evidence="6">Isoquinoline 1-oxidoreductase subunit alpha</fullName>
        <ecNumber evidence="6">1.3.99.16</ecNumber>
    </submittedName>
</protein>
<evidence type="ECO:0000313" key="7">
    <source>
        <dbReference type="Proteomes" id="UP000004478"/>
    </source>
</evidence>
<feature type="domain" description="2Fe-2S ferredoxin-type" evidence="5">
    <location>
        <begin position="3"/>
        <end position="79"/>
    </location>
</feature>
<organism evidence="6 7">
    <name type="scientific">Cecembia lonarensis (strain CCUG 58316 / KCTC 22772 / LW9)</name>
    <dbReference type="NCBI Taxonomy" id="1225176"/>
    <lineage>
        <taxon>Bacteria</taxon>
        <taxon>Pseudomonadati</taxon>
        <taxon>Bacteroidota</taxon>
        <taxon>Cytophagia</taxon>
        <taxon>Cytophagales</taxon>
        <taxon>Cyclobacteriaceae</taxon>
        <taxon>Cecembia</taxon>
    </lineage>
</organism>
<dbReference type="Gene3D" id="3.10.20.30">
    <property type="match status" value="1"/>
</dbReference>
<dbReference type="OrthoDB" id="9796880at2"/>
<dbReference type="PANTHER" id="PTHR44379">
    <property type="entry name" value="OXIDOREDUCTASE WITH IRON-SULFUR SUBUNIT"/>
    <property type="match status" value="1"/>
</dbReference>
<dbReference type="InterPro" id="IPR036884">
    <property type="entry name" value="2Fe-2S-bd_dom_sf"/>
</dbReference>
<dbReference type="PANTHER" id="PTHR44379:SF6">
    <property type="entry name" value="BLR6046 PROTEIN"/>
    <property type="match status" value="1"/>
</dbReference>
<dbReference type="SUPFAM" id="SSF54292">
    <property type="entry name" value="2Fe-2S ferredoxin-like"/>
    <property type="match status" value="1"/>
</dbReference>
<dbReference type="PATRIC" id="fig|1225176.3.peg.1298"/>
<evidence type="ECO:0000313" key="6">
    <source>
        <dbReference type="EMBL" id="EKB50211.1"/>
    </source>
</evidence>
<evidence type="ECO:0000256" key="3">
    <source>
        <dbReference type="ARBA" id="ARBA00023004"/>
    </source>
</evidence>
<dbReference type="EMBL" id="AMGM01000012">
    <property type="protein sequence ID" value="EKB50211.1"/>
    <property type="molecule type" value="Genomic_DNA"/>
</dbReference>
<dbReference type="Proteomes" id="UP000004478">
    <property type="component" value="Unassembled WGS sequence"/>
</dbReference>
<dbReference type="SUPFAM" id="SSF47741">
    <property type="entry name" value="CO dehydrogenase ISP C-domain like"/>
    <property type="match status" value="1"/>
</dbReference>
<keyword evidence="6" id="KW-0560">Oxidoreductase</keyword>
<dbReference type="Pfam" id="PF01799">
    <property type="entry name" value="Fer2_2"/>
    <property type="match status" value="1"/>
</dbReference>
<dbReference type="InterPro" id="IPR051452">
    <property type="entry name" value="Diverse_Oxidoreductases"/>
</dbReference>
<keyword evidence="4" id="KW-0411">Iron-sulfur</keyword>
<dbReference type="RefSeq" id="WP_009184258.1">
    <property type="nucleotide sequence ID" value="NZ_AMGM01000012.1"/>
</dbReference>
<dbReference type="EC" id="1.3.99.16" evidence="6"/>
<keyword evidence="2" id="KW-0479">Metal-binding</keyword>
<dbReference type="InterPro" id="IPR002888">
    <property type="entry name" value="2Fe-2S-bd"/>
</dbReference>
<accession>K1L656</accession>
<dbReference type="Pfam" id="PF00111">
    <property type="entry name" value="Fer2"/>
    <property type="match status" value="1"/>
</dbReference>
<keyword evidence="1" id="KW-0001">2Fe-2S</keyword>
<dbReference type="PROSITE" id="PS51085">
    <property type="entry name" value="2FE2S_FER_2"/>
    <property type="match status" value="1"/>
</dbReference>
<sequence>MKKPLELQVNGAVKTVEVDPEEPLLYVLREEFSLNGPKFGCGLHQCGSCLVLVDGEASYTCRIPCASFEGKKIQSIEGLSNGDKLHVLQEAFFEVQAAQCGYCVNGMMIAALELLEGNSNPKMQEIKSALNRVICRCGTHSRFIKAVKKATSSNSNL</sequence>
<dbReference type="GO" id="GO:0046872">
    <property type="term" value="F:metal ion binding"/>
    <property type="evidence" value="ECO:0007669"/>
    <property type="project" value="UniProtKB-KW"/>
</dbReference>
<keyword evidence="3" id="KW-0408">Iron</keyword>
<dbReference type="GO" id="GO:0051537">
    <property type="term" value="F:2 iron, 2 sulfur cluster binding"/>
    <property type="evidence" value="ECO:0007669"/>
    <property type="project" value="UniProtKB-KW"/>
</dbReference>
<name>K1L656_CECL9</name>
<comment type="caution">
    <text evidence="6">The sequence shown here is derived from an EMBL/GenBank/DDBJ whole genome shotgun (WGS) entry which is preliminary data.</text>
</comment>
<dbReference type="InterPro" id="IPR012675">
    <property type="entry name" value="Beta-grasp_dom_sf"/>
</dbReference>
<dbReference type="InterPro" id="IPR001041">
    <property type="entry name" value="2Fe-2S_ferredoxin-type"/>
</dbReference>
<gene>
    <name evidence="6" type="primary">iorA_2</name>
    <name evidence="6" type="ORF">B879_01217</name>
</gene>
<dbReference type="AlphaFoldDB" id="K1L656"/>
<dbReference type="GO" id="GO:0047121">
    <property type="term" value="F:isoquinoline 1-oxidoreductase activity"/>
    <property type="evidence" value="ECO:0007669"/>
    <property type="project" value="UniProtKB-EC"/>
</dbReference>
<keyword evidence="7" id="KW-1185">Reference proteome</keyword>
<dbReference type="CDD" id="cd00207">
    <property type="entry name" value="fer2"/>
    <property type="match status" value="1"/>
</dbReference>
<evidence type="ECO:0000256" key="4">
    <source>
        <dbReference type="ARBA" id="ARBA00023014"/>
    </source>
</evidence>
<proteinExistence type="predicted"/>
<dbReference type="Gene3D" id="1.10.150.120">
    <property type="entry name" value="[2Fe-2S]-binding domain"/>
    <property type="match status" value="1"/>
</dbReference>
<dbReference type="InterPro" id="IPR036010">
    <property type="entry name" value="2Fe-2S_ferredoxin-like_sf"/>
</dbReference>
<evidence type="ECO:0000259" key="5">
    <source>
        <dbReference type="PROSITE" id="PS51085"/>
    </source>
</evidence>
<evidence type="ECO:0000256" key="1">
    <source>
        <dbReference type="ARBA" id="ARBA00022714"/>
    </source>
</evidence>
<reference evidence="6 7" key="1">
    <citation type="journal article" date="2012" name="J. Bacteriol.">
        <title>Draft Genome Sequence of Cecembia lonarensis Strain LW9T, Isolated from Lonar Lake, a Haloalkaline Lake in India.</title>
        <authorList>
            <person name="Shivaji S."/>
            <person name="Ara S."/>
            <person name="Singh A."/>
            <person name="Pinnaka A.K."/>
        </authorList>
    </citation>
    <scope>NUCLEOTIDE SEQUENCE [LARGE SCALE GENOMIC DNA]</scope>
    <source>
        <strain evidence="6 7">LW9</strain>
    </source>
</reference>
<evidence type="ECO:0000256" key="2">
    <source>
        <dbReference type="ARBA" id="ARBA00022723"/>
    </source>
</evidence>